<evidence type="ECO:0000259" key="1">
    <source>
        <dbReference type="Pfam" id="PF11716"/>
    </source>
</evidence>
<reference evidence="2 3" key="1">
    <citation type="submission" date="2018-06" db="EMBL/GenBank/DDBJ databases">
        <title>Phytoactinopolyspora halophila sp. nov., a novel halophilic actinomycete isolated from a saline soil in China.</title>
        <authorList>
            <person name="Tang S.-K."/>
        </authorList>
    </citation>
    <scope>NUCLEOTIDE SEQUENCE [LARGE SCALE GENOMIC DNA]</scope>
    <source>
        <strain evidence="2 3">YIM 96934</strain>
    </source>
</reference>
<gene>
    <name evidence="2" type="ORF">DPM12_04360</name>
</gene>
<organism evidence="2 3">
    <name type="scientific">Phytoactinopolyspora halophila</name>
    <dbReference type="NCBI Taxonomy" id="1981511"/>
    <lineage>
        <taxon>Bacteria</taxon>
        <taxon>Bacillati</taxon>
        <taxon>Actinomycetota</taxon>
        <taxon>Actinomycetes</taxon>
        <taxon>Jiangellales</taxon>
        <taxon>Jiangellaceae</taxon>
        <taxon>Phytoactinopolyspora</taxon>
    </lineage>
</organism>
<dbReference type="NCBIfam" id="TIGR03086">
    <property type="entry name" value="TIGR03086 family metal-binding protein"/>
    <property type="match status" value="1"/>
</dbReference>
<feature type="domain" description="Mycothiol-dependent maleylpyruvate isomerase metal-binding" evidence="1">
    <location>
        <begin position="8"/>
        <end position="95"/>
    </location>
</feature>
<dbReference type="InterPro" id="IPR034660">
    <property type="entry name" value="DinB/YfiT-like"/>
</dbReference>
<dbReference type="RefSeq" id="WP_112257024.1">
    <property type="nucleotide sequence ID" value="NZ_QMIG01000002.1"/>
</dbReference>
<dbReference type="InterPro" id="IPR024344">
    <property type="entry name" value="MDMPI_metal-binding"/>
</dbReference>
<dbReference type="Proteomes" id="UP000250462">
    <property type="component" value="Unassembled WGS sequence"/>
</dbReference>
<sequence length="182" mass="19706">MTTTASRFRRVADNLTTRIGSVPDDRWEAPSPCEGWTARDVVQHLVDVLARTPGFVGLSIPPGPSVADDPVAAWAHVRDAMQEILDDPERANREYDGYFGRTTLAATVDSFVCFDLIVHGWDLARAAGLDETIPPHDVEDAFVLAEQLGDNLRQPGVCGPAVAVADGADRQTKLLAFLGRTP</sequence>
<dbReference type="Gene3D" id="1.20.120.450">
    <property type="entry name" value="dinb family like domain"/>
    <property type="match status" value="1"/>
</dbReference>
<dbReference type="OrthoDB" id="5185819at2"/>
<dbReference type="InterPro" id="IPR017520">
    <property type="entry name" value="CHP03086"/>
</dbReference>
<dbReference type="GO" id="GO:0046872">
    <property type="term" value="F:metal ion binding"/>
    <property type="evidence" value="ECO:0007669"/>
    <property type="project" value="InterPro"/>
</dbReference>
<accession>A0A329R4M3</accession>
<dbReference type="InterPro" id="IPR017517">
    <property type="entry name" value="Maleyloyr_isom"/>
</dbReference>
<evidence type="ECO:0000313" key="3">
    <source>
        <dbReference type="Proteomes" id="UP000250462"/>
    </source>
</evidence>
<name>A0A329R4M3_9ACTN</name>
<dbReference type="AlphaFoldDB" id="A0A329R4M3"/>
<protein>
    <submittedName>
        <fullName evidence="2">TIGR03086 family protein</fullName>
    </submittedName>
</protein>
<dbReference type="NCBIfam" id="TIGR03083">
    <property type="entry name" value="maleylpyruvate isomerase family mycothiol-dependent enzyme"/>
    <property type="match status" value="1"/>
</dbReference>
<comment type="caution">
    <text evidence="2">The sequence shown here is derived from an EMBL/GenBank/DDBJ whole genome shotgun (WGS) entry which is preliminary data.</text>
</comment>
<dbReference type="Pfam" id="PF11716">
    <property type="entry name" value="MDMPI_N"/>
    <property type="match status" value="1"/>
</dbReference>
<proteinExistence type="predicted"/>
<evidence type="ECO:0000313" key="2">
    <source>
        <dbReference type="EMBL" id="RAW18068.1"/>
    </source>
</evidence>
<dbReference type="EMBL" id="QMIG01000002">
    <property type="protein sequence ID" value="RAW18068.1"/>
    <property type="molecule type" value="Genomic_DNA"/>
</dbReference>
<dbReference type="SUPFAM" id="SSF109854">
    <property type="entry name" value="DinB/YfiT-like putative metalloenzymes"/>
    <property type="match status" value="1"/>
</dbReference>
<keyword evidence="3" id="KW-1185">Reference proteome</keyword>